<organism evidence="2 3">
    <name type="scientific">Chlamydomonas eustigma</name>
    <dbReference type="NCBI Taxonomy" id="1157962"/>
    <lineage>
        <taxon>Eukaryota</taxon>
        <taxon>Viridiplantae</taxon>
        <taxon>Chlorophyta</taxon>
        <taxon>core chlorophytes</taxon>
        <taxon>Chlorophyceae</taxon>
        <taxon>CS clade</taxon>
        <taxon>Chlamydomonadales</taxon>
        <taxon>Chlamydomonadaceae</taxon>
        <taxon>Chlamydomonas</taxon>
    </lineage>
</organism>
<proteinExistence type="predicted"/>
<gene>
    <name evidence="2" type="ORF">CEUSTIGMA_g13342.t1</name>
</gene>
<feature type="compositionally biased region" description="Low complexity" evidence="1">
    <location>
        <begin position="251"/>
        <end position="268"/>
    </location>
</feature>
<dbReference type="AlphaFoldDB" id="A0A250XSB1"/>
<evidence type="ECO:0000313" key="2">
    <source>
        <dbReference type="EMBL" id="GAX85926.1"/>
    </source>
</evidence>
<keyword evidence="3" id="KW-1185">Reference proteome</keyword>
<name>A0A250XSB1_9CHLO</name>
<sequence length="296" mass="32471">MEDGPQRFETEIEKQRFLRVQANAQIFESLGLKVAVKDYLELTAPTEKNLKKTIFSAAHPLLPKRYQPRRIAKEKAKQVIADTVDFTSDQDRYSLPPAPVHSRVVELSENSLYCPSSSTARESSFTTDSEAACEMEMPTFDALYMTDDNEPLALRWIAIFKANTSTQSDIVNMGKVANILASEKFDPEHLNHDTGASLIDEFISPLLKAAIPSMGVYAKFILALRSLLNGGGKCADASKSKRNLSTEDTKTAGTKRTGGSTKRTGYTSLTKEEASGDDDGDVDVDSPLGDHNTKPA</sequence>
<feature type="compositionally biased region" description="Basic and acidic residues" evidence="1">
    <location>
        <begin position="236"/>
        <end position="250"/>
    </location>
</feature>
<comment type="caution">
    <text evidence="2">The sequence shown here is derived from an EMBL/GenBank/DDBJ whole genome shotgun (WGS) entry which is preliminary data.</text>
</comment>
<evidence type="ECO:0000313" key="3">
    <source>
        <dbReference type="Proteomes" id="UP000232323"/>
    </source>
</evidence>
<feature type="region of interest" description="Disordered" evidence="1">
    <location>
        <begin position="235"/>
        <end position="296"/>
    </location>
</feature>
<dbReference type="EMBL" id="BEGY01000204">
    <property type="protein sequence ID" value="GAX85926.1"/>
    <property type="molecule type" value="Genomic_DNA"/>
</dbReference>
<feature type="compositionally biased region" description="Acidic residues" evidence="1">
    <location>
        <begin position="275"/>
        <end position="284"/>
    </location>
</feature>
<accession>A0A250XSB1</accession>
<protein>
    <submittedName>
        <fullName evidence="2">Uncharacterized protein</fullName>
    </submittedName>
</protein>
<evidence type="ECO:0000256" key="1">
    <source>
        <dbReference type="SAM" id="MobiDB-lite"/>
    </source>
</evidence>
<dbReference type="Proteomes" id="UP000232323">
    <property type="component" value="Unassembled WGS sequence"/>
</dbReference>
<reference evidence="2 3" key="1">
    <citation type="submission" date="2017-08" db="EMBL/GenBank/DDBJ databases">
        <title>Acidophilic green algal genome provides insights into adaptation to an acidic environment.</title>
        <authorList>
            <person name="Hirooka S."/>
            <person name="Hirose Y."/>
            <person name="Kanesaki Y."/>
            <person name="Higuchi S."/>
            <person name="Fujiwara T."/>
            <person name="Onuma R."/>
            <person name="Era A."/>
            <person name="Ohbayashi R."/>
            <person name="Uzuka A."/>
            <person name="Nozaki H."/>
            <person name="Yoshikawa H."/>
            <person name="Miyagishima S.Y."/>
        </authorList>
    </citation>
    <scope>NUCLEOTIDE SEQUENCE [LARGE SCALE GENOMIC DNA]</scope>
    <source>
        <strain evidence="2 3">NIES-2499</strain>
    </source>
</reference>